<dbReference type="RefSeq" id="WP_232654494.1">
    <property type="nucleotide sequence ID" value="NZ_JAJSBI010000029.1"/>
</dbReference>
<dbReference type="Gene3D" id="3.40.1410.10">
    <property type="entry name" value="Chorismate lyase-like"/>
    <property type="match status" value="1"/>
</dbReference>
<dbReference type="AlphaFoldDB" id="A0A9Q3ZEJ2"/>
<dbReference type="InterPro" id="IPR028978">
    <property type="entry name" value="Chorismate_lyase_/UTRA_dom_sf"/>
</dbReference>
<evidence type="ECO:0000313" key="4">
    <source>
        <dbReference type="Proteomes" id="UP001108029"/>
    </source>
</evidence>
<proteinExistence type="predicted"/>
<reference evidence="3" key="1">
    <citation type="submission" date="2021-12" db="EMBL/GenBank/DDBJ databases">
        <authorList>
            <person name="Lee J.-H."/>
            <person name="Kim S.-B."/>
        </authorList>
    </citation>
    <scope>NUCLEOTIDE SEQUENCE</scope>
    <source>
        <strain evidence="3">NR30</strain>
    </source>
</reference>
<comment type="caution">
    <text evidence="3">The sequence shown here is derived from an EMBL/GenBank/DDBJ whole genome shotgun (WGS) entry which is preliminary data.</text>
</comment>
<feature type="domain" description="UbiC transcription regulator-associated" evidence="2">
    <location>
        <begin position="23"/>
        <end position="69"/>
    </location>
</feature>
<organism evidence="3 4">
    <name type="scientific">Streptomyces guryensis</name>
    <dbReference type="NCBI Taxonomy" id="2886947"/>
    <lineage>
        <taxon>Bacteria</taxon>
        <taxon>Bacillati</taxon>
        <taxon>Actinomycetota</taxon>
        <taxon>Actinomycetes</taxon>
        <taxon>Kitasatosporales</taxon>
        <taxon>Streptomycetaceae</taxon>
        <taxon>Streptomyces</taxon>
    </lineage>
</organism>
<gene>
    <name evidence="3" type="ORF">LJ657_39000</name>
</gene>
<dbReference type="EMBL" id="JAJSBI010000029">
    <property type="protein sequence ID" value="MCD9879480.1"/>
    <property type="molecule type" value="Genomic_DNA"/>
</dbReference>
<accession>A0A9Q3ZEJ2</accession>
<feature type="region of interest" description="Disordered" evidence="1">
    <location>
        <begin position="1"/>
        <end position="24"/>
    </location>
</feature>
<dbReference type="Pfam" id="PF07702">
    <property type="entry name" value="UTRA"/>
    <property type="match status" value="1"/>
</dbReference>
<dbReference type="GO" id="GO:0003677">
    <property type="term" value="F:DNA binding"/>
    <property type="evidence" value="ECO:0007669"/>
    <property type="project" value="InterPro"/>
</dbReference>
<dbReference type="InterPro" id="IPR011663">
    <property type="entry name" value="UTRA"/>
</dbReference>
<name>A0A9Q3ZEJ2_9ACTN</name>
<dbReference type="Proteomes" id="UP001108029">
    <property type="component" value="Unassembled WGS sequence"/>
</dbReference>
<protein>
    <submittedName>
        <fullName evidence="3">UTRA domain-containing protein</fullName>
    </submittedName>
</protein>
<dbReference type="GO" id="GO:0006355">
    <property type="term" value="P:regulation of DNA-templated transcription"/>
    <property type="evidence" value="ECO:0007669"/>
    <property type="project" value="InterPro"/>
</dbReference>
<sequence length="106" mass="11628">MDQPLGDEVLERPAHRSPRPGLSITVADATPETAKHLGCEPGRALLRVDRVHRTVAGRLVELAISHFLPEPHSYRGRLRRGGQWCRGRSGAARGHVLLCLTRAAGR</sequence>
<keyword evidence="4" id="KW-1185">Reference proteome</keyword>
<evidence type="ECO:0000259" key="2">
    <source>
        <dbReference type="Pfam" id="PF07702"/>
    </source>
</evidence>
<evidence type="ECO:0000256" key="1">
    <source>
        <dbReference type="SAM" id="MobiDB-lite"/>
    </source>
</evidence>
<evidence type="ECO:0000313" key="3">
    <source>
        <dbReference type="EMBL" id="MCD9879480.1"/>
    </source>
</evidence>
<dbReference type="SUPFAM" id="SSF64288">
    <property type="entry name" value="Chorismate lyase-like"/>
    <property type="match status" value="1"/>
</dbReference>